<protein>
    <submittedName>
        <fullName evidence="1">Uncharacterized protein</fullName>
    </submittedName>
</protein>
<sequence>MSFVPVQKSSVLHGMAQAIDSTAKRKIAPCNSLMLFNSCTVQELTV</sequence>
<evidence type="ECO:0000313" key="2">
    <source>
        <dbReference type="Proteomes" id="UP000197424"/>
    </source>
</evidence>
<accession>A0A248LGE0</accession>
<dbReference type="EMBL" id="CP022115">
    <property type="protein sequence ID" value="ASJ23702.1"/>
    <property type="molecule type" value="Genomic_DNA"/>
</dbReference>
<proteinExistence type="predicted"/>
<dbReference type="AlphaFoldDB" id="A0A248LGE0"/>
<name>A0A248LGE0_9NEIS</name>
<gene>
    <name evidence="1" type="ORF">LHGZ1_0871</name>
</gene>
<organism evidence="1 2">
    <name type="scientific">Laribacter hongkongensis</name>
    <dbReference type="NCBI Taxonomy" id="168471"/>
    <lineage>
        <taxon>Bacteria</taxon>
        <taxon>Pseudomonadati</taxon>
        <taxon>Pseudomonadota</taxon>
        <taxon>Betaproteobacteria</taxon>
        <taxon>Neisseriales</taxon>
        <taxon>Aquaspirillaceae</taxon>
        <taxon>Laribacter</taxon>
    </lineage>
</organism>
<evidence type="ECO:0000313" key="1">
    <source>
        <dbReference type="EMBL" id="ASJ23702.1"/>
    </source>
</evidence>
<dbReference type="Proteomes" id="UP000197424">
    <property type="component" value="Chromosome"/>
</dbReference>
<reference evidence="2" key="1">
    <citation type="submission" date="2017-06" db="EMBL/GenBank/DDBJ databases">
        <title>Whole genome sequence of Laribacter hongkongensis LHGZ1.</title>
        <authorList>
            <person name="Chen D."/>
            <person name="Wu H."/>
            <person name="Chen J."/>
        </authorList>
    </citation>
    <scope>NUCLEOTIDE SEQUENCE [LARGE SCALE GENOMIC DNA]</scope>
    <source>
        <strain evidence="2">LHGZ1</strain>
    </source>
</reference>